<dbReference type="NCBIfam" id="TIGR00452">
    <property type="entry name" value="tRNA 5-methoxyuridine(34)/uridine 5-oxyacetic acid(34) synthase CmoB"/>
    <property type="match status" value="1"/>
</dbReference>
<evidence type="ECO:0000256" key="2">
    <source>
        <dbReference type="ARBA" id="ARBA00022694"/>
    </source>
</evidence>
<dbReference type="GO" id="GO:0002098">
    <property type="term" value="P:tRNA wobble uridine modification"/>
    <property type="evidence" value="ECO:0007669"/>
    <property type="project" value="InterPro"/>
</dbReference>
<sequence length="305" mass="35590">MEIALDIDKIIKERQSWFNWKNIAPIREELNKLPDIDNIECKFDDWITIESSSVSDEDRSKLYNIAKMMMPWRKGPFDLFGIKIDSEWQSFKKFNLLKPYLDLEGKNIADVGCNNGYYMFRMLEFSPKFVIGVDPSPLFRSQFDLINHYVKSDKLRFEMLGIEHMPGFADMFDTVFCLGVLYHRSDPIVALKALKQSLKKGGELILDTFMIDGDEPICLVPESTYSKISNIHFIPTITALENWCKKAGFERFEVLEIVQTRPDEQRKTEWMTGESLSDFLNPENPNETVEGYPAPKRVYIKTYKK</sequence>
<dbReference type="Gene3D" id="3.40.50.150">
    <property type="entry name" value="Vaccinia Virus protein VP39"/>
    <property type="match status" value="1"/>
</dbReference>
<dbReference type="Proteomes" id="UP000199227">
    <property type="component" value="Unassembled WGS sequence"/>
</dbReference>
<dbReference type="NCBIfam" id="NF011650">
    <property type="entry name" value="PRK15068.1"/>
    <property type="match status" value="1"/>
</dbReference>
<name>A0A1I5U046_9BACT</name>
<proteinExistence type="inferred from homology"/>
<evidence type="ECO:0000256" key="1">
    <source>
        <dbReference type="ARBA" id="ARBA00022679"/>
    </source>
</evidence>
<dbReference type="PANTHER" id="PTHR43861">
    <property type="entry name" value="TRANS-ACONITATE 2-METHYLTRANSFERASE-RELATED"/>
    <property type="match status" value="1"/>
</dbReference>
<keyword evidence="1 3" id="KW-0808">Transferase</keyword>
<accession>A0A1I5U046</accession>
<dbReference type="GO" id="GO:0008168">
    <property type="term" value="F:methyltransferase activity"/>
    <property type="evidence" value="ECO:0007669"/>
    <property type="project" value="UniProtKB-KW"/>
</dbReference>
<dbReference type="STRING" id="223786.SAMN05216234_1515"/>
<reference evidence="3 4" key="1">
    <citation type="submission" date="2016-10" db="EMBL/GenBank/DDBJ databases">
        <authorList>
            <person name="de Groot N.N."/>
        </authorList>
    </citation>
    <scope>NUCLEOTIDE SEQUENCE [LARGE SCALE GENOMIC DNA]</scope>
    <source>
        <strain evidence="3 4">EP1-55-1</strain>
    </source>
</reference>
<keyword evidence="2" id="KW-0819">tRNA processing</keyword>
<dbReference type="HAMAP" id="MF_01590">
    <property type="entry name" value="tRNA_carboxymethyltr_CmoB"/>
    <property type="match status" value="1"/>
</dbReference>
<dbReference type="CDD" id="cd02440">
    <property type="entry name" value="AdoMet_MTases"/>
    <property type="match status" value="1"/>
</dbReference>
<organism evidence="3 4">
    <name type="scientific">Hydrogenimonas thermophila</name>
    <dbReference type="NCBI Taxonomy" id="223786"/>
    <lineage>
        <taxon>Bacteria</taxon>
        <taxon>Pseudomonadati</taxon>
        <taxon>Campylobacterota</taxon>
        <taxon>Epsilonproteobacteria</taxon>
        <taxon>Campylobacterales</taxon>
        <taxon>Hydrogenimonadaceae</taxon>
        <taxon>Hydrogenimonas</taxon>
    </lineage>
</organism>
<gene>
    <name evidence="3" type="ORF">SAMN05216234_1515</name>
</gene>
<dbReference type="EMBL" id="FOXB01000051">
    <property type="protein sequence ID" value="SFP88227.1"/>
    <property type="molecule type" value="Genomic_DNA"/>
</dbReference>
<dbReference type="GO" id="GO:0016765">
    <property type="term" value="F:transferase activity, transferring alkyl or aryl (other than methyl) groups"/>
    <property type="evidence" value="ECO:0007669"/>
    <property type="project" value="InterPro"/>
</dbReference>
<dbReference type="InterPro" id="IPR029063">
    <property type="entry name" value="SAM-dependent_MTases_sf"/>
</dbReference>
<evidence type="ECO:0000313" key="3">
    <source>
        <dbReference type="EMBL" id="SFP88227.1"/>
    </source>
</evidence>
<dbReference type="GO" id="GO:0032259">
    <property type="term" value="P:methylation"/>
    <property type="evidence" value="ECO:0007669"/>
    <property type="project" value="UniProtKB-KW"/>
</dbReference>
<keyword evidence="4" id="KW-1185">Reference proteome</keyword>
<dbReference type="InterPro" id="IPR010017">
    <property type="entry name" value="CmoB"/>
</dbReference>
<dbReference type="Pfam" id="PF08003">
    <property type="entry name" value="Methyltransf_9"/>
    <property type="match status" value="1"/>
</dbReference>
<dbReference type="InterPro" id="IPR027555">
    <property type="entry name" value="Mo5U34_MeTrfas-like"/>
</dbReference>
<dbReference type="RefSeq" id="WP_342707905.1">
    <property type="nucleotide sequence ID" value="NZ_FOXB01000051.1"/>
</dbReference>
<dbReference type="SUPFAM" id="SSF53335">
    <property type="entry name" value="S-adenosyl-L-methionine-dependent methyltransferases"/>
    <property type="match status" value="1"/>
</dbReference>
<protein>
    <submittedName>
        <fullName evidence="3">tRNA (Mo5U34)-methyltransferase</fullName>
    </submittedName>
</protein>
<evidence type="ECO:0000313" key="4">
    <source>
        <dbReference type="Proteomes" id="UP000199227"/>
    </source>
</evidence>
<keyword evidence="3" id="KW-0489">Methyltransferase</keyword>
<dbReference type="AlphaFoldDB" id="A0A1I5U046"/>